<accession>A0AAV7TBW0</accession>
<evidence type="ECO:0000256" key="6">
    <source>
        <dbReference type="SAM" id="Coils"/>
    </source>
</evidence>
<dbReference type="GO" id="GO:0008270">
    <property type="term" value="F:zinc ion binding"/>
    <property type="evidence" value="ECO:0007669"/>
    <property type="project" value="UniProtKB-KW"/>
</dbReference>
<dbReference type="PROSITE" id="PS50188">
    <property type="entry name" value="B302_SPRY"/>
    <property type="match status" value="1"/>
</dbReference>
<dbReference type="InterPro" id="IPR006574">
    <property type="entry name" value="PRY"/>
</dbReference>
<dbReference type="InterPro" id="IPR001870">
    <property type="entry name" value="B30.2/SPRY"/>
</dbReference>
<dbReference type="InterPro" id="IPR003879">
    <property type="entry name" value="Butyrophylin_SPRY"/>
</dbReference>
<dbReference type="Pfam" id="PF00622">
    <property type="entry name" value="SPRY"/>
    <property type="match status" value="1"/>
</dbReference>
<dbReference type="Gene3D" id="3.30.40.10">
    <property type="entry name" value="Zinc/RING finger domain, C3HC4 (zinc finger)"/>
    <property type="match status" value="1"/>
</dbReference>
<keyword evidence="3" id="KW-0862">Zinc</keyword>
<keyword evidence="4 6" id="KW-0175">Coiled coil</keyword>
<dbReference type="SUPFAM" id="SSF57845">
    <property type="entry name" value="B-box zinc-binding domain"/>
    <property type="match status" value="1"/>
</dbReference>
<dbReference type="CDD" id="cd13733">
    <property type="entry name" value="SPRY_PRY_C-I_1"/>
    <property type="match status" value="1"/>
</dbReference>
<dbReference type="InterPro" id="IPR003877">
    <property type="entry name" value="SPRY_dom"/>
</dbReference>
<name>A0AAV7TBW0_PLEWA</name>
<dbReference type="SUPFAM" id="SSF57850">
    <property type="entry name" value="RING/U-box"/>
    <property type="match status" value="1"/>
</dbReference>
<evidence type="ECO:0000259" key="8">
    <source>
        <dbReference type="PROSITE" id="PS50119"/>
    </source>
</evidence>
<dbReference type="PROSITE" id="PS50089">
    <property type="entry name" value="ZF_RING_2"/>
    <property type="match status" value="1"/>
</dbReference>
<evidence type="ECO:0000313" key="11">
    <source>
        <dbReference type="Proteomes" id="UP001066276"/>
    </source>
</evidence>
<dbReference type="Pfam" id="PF15227">
    <property type="entry name" value="zf-C3HC4_4"/>
    <property type="match status" value="1"/>
</dbReference>
<dbReference type="PROSITE" id="PS00518">
    <property type="entry name" value="ZF_RING_1"/>
    <property type="match status" value="1"/>
</dbReference>
<dbReference type="PRINTS" id="PR01407">
    <property type="entry name" value="BUTYPHLNCDUF"/>
</dbReference>
<dbReference type="InterPro" id="IPR013320">
    <property type="entry name" value="ConA-like_dom_sf"/>
</dbReference>
<dbReference type="EMBL" id="JANPWB010000007">
    <property type="protein sequence ID" value="KAJ1173576.1"/>
    <property type="molecule type" value="Genomic_DNA"/>
</dbReference>
<dbReference type="InterPro" id="IPR000315">
    <property type="entry name" value="Znf_B-box"/>
</dbReference>
<dbReference type="CDD" id="cd16594">
    <property type="entry name" value="RING-HC_TRIM7-like_C-IV"/>
    <property type="match status" value="1"/>
</dbReference>
<dbReference type="InterPro" id="IPR013083">
    <property type="entry name" value="Znf_RING/FYVE/PHD"/>
</dbReference>
<dbReference type="PANTHER" id="PTHR24103">
    <property type="entry name" value="E3 UBIQUITIN-PROTEIN LIGASE TRIM"/>
    <property type="match status" value="1"/>
</dbReference>
<keyword evidence="2 5" id="KW-0863">Zinc-finger</keyword>
<keyword evidence="1" id="KW-0479">Metal-binding</keyword>
<organism evidence="10 11">
    <name type="scientific">Pleurodeles waltl</name>
    <name type="common">Iberian ribbed newt</name>
    <dbReference type="NCBI Taxonomy" id="8319"/>
    <lineage>
        <taxon>Eukaryota</taxon>
        <taxon>Metazoa</taxon>
        <taxon>Chordata</taxon>
        <taxon>Craniata</taxon>
        <taxon>Vertebrata</taxon>
        <taxon>Euteleostomi</taxon>
        <taxon>Amphibia</taxon>
        <taxon>Batrachia</taxon>
        <taxon>Caudata</taxon>
        <taxon>Salamandroidea</taxon>
        <taxon>Salamandridae</taxon>
        <taxon>Pleurodelinae</taxon>
        <taxon>Pleurodeles</taxon>
    </lineage>
</organism>
<evidence type="ECO:0000256" key="5">
    <source>
        <dbReference type="PROSITE-ProRule" id="PRU00024"/>
    </source>
</evidence>
<dbReference type="InterPro" id="IPR050143">
    <property type="entry name" value="TRIM/RBCC"/>
</dbReference>
<feature type="domain" description="B30.2/SPRY" evidence="9">
    <location>
        <begin position="267"/>
        <end position="459"/>
    </location>
</feature>
<protein>
    <submittedName>
        <fullName evidence="10">Uncharacterized protein</fullName>
    </submittedName>
</protein>
<dbReference type="SMART" id="SM00184">
    <property type="entry name" value="RING"/>
    <property type="match status" value="1"/>
</dbReference>
<evidence type="ECO:0000256" key="3">
    <source>
        <dbReference type="ARBA" id="ARBA00022833"/>
    </source>
</evidence>
<feature type="domain" description="B box-type" evidence="8">
    <location>
        <begin position="81"/>
        <end position="122"/>
    </location>
</feature>
<dbReference type="SMART" id="SM00449">
    <property type="entry name" value="SPRY"/>
    <property type="match status" value="1"/>
</dbReference>
<evidence type="ECO:0000259" key="7">
    <source>
        <dbReference type="PROSITE" id="PS50089"/>
    </source>
</evidence>
<reference evidence="10" key="1">
    <citation type="journal article" date="2022" name="bioRxiv">
        <title>Sequencing and chromosome-scale assembly of the giantPleurodeles waltlgenome.</title>
        <authorList>
            <person name="Brown T."/>
            <person name="Elewa A."/>
            <person name="Iarovenko S."/>
            <person name="Subramanian E."/>
            <person name="Araus A.J."/>
            <person name="Petzold A."/>
            <person name="Susuki M."/>
            <person name="Suzuki K.-i.T."/>
            <person name="Hayashi T."/>
            <person name="Toyoda A."/>
            <person name="Oliveira C."/>
            <person name="Osipova E."/>
            <person name="Leigh N.D."/>
            <person name="Simon A."/>
            <person name="Yun M.H."/>
        </authorList>
    </citation>
    <scope>NUCLEOTIDE SEQUENCE</scope>
    <source>
        <strain evidence="10">20211129_DDA</strain>
        <tissue evidence="10">Liver</tissue>
    </source>
</reference>
<feature type="coiled-coil region" evidence="6">
    <location>
        <begin position="165"/>
        <end position="221"/>
    </location>
</feature>
<dbReference type="Proteomes" id="UP001066276">
    <property type="component" value="Chromosome 4_1"/>
</dbReference>
<evidence type="ECO:0000313" key="10">
    <source>
        <dbReference type="EMBL" id="KAJ1173576.1"/>
    </source>
</evidence>
<dbReference type="Gene3D" id="3.30.160.60">
    <property type="entry name" value="Classic Zinc Finger"/>
    <property type="match status" value="1"/>
</dbReference>
<proteinExistence type="predicted"/>
<gene>
    <name evidence="10" type="ORF">NDU88_005406</name>
</gene>
<dbReference type="InterPro" id="IPR017907">
    <property type="entry name" value="Znf_RING_CS"/>
</dbReference>
<dbReference type="PROSITE" id="PS50119">
    <property type="entry name" value="ZF_BBOX"/>
    <property type="match status" value="1"/>
</dbReference>
<evidence type="ECO:0000256" key="4">
    <source>
        <dbReference type="ARBA" id="ARBA00023054"/>
    </source>
</evidence>
<feature type="domain" description="RING-type" evidence="7">
    <location>
        <begin position="16"/>
        <end position="57"/>
    </location>
</feature>
<dbReference type="Gene3D" id="2.60.120.920">
    <property type="match status" value="1"/>
</dbReference>
<sequence>MATANGFEDLKEAATCSICLEYIRDPVTIDCGHNFCRTCITQCWEGRDENLPCPQCRRVSQGKELRSNWQLRSIVEVLQQQEENMCVKHKLPLQLFCEKDQELICLVCRESVEHKIHCVSPIEEAAQNYKTKLLELLSPLKKKMESKIKEEEQHKTTMVKLGTEMQKIVAEIEQLRSLLREKEQSKLEMDHKMTMAEKADKATLSSQIASLESLVVEIEQKCKEPASELLKDVGSTLSRCSGVRFQKPDPEVKNKPAQEVKNPKGKAKCVRYYTFPKLGPAVRNCQVSLDIDTMHPDLALIDQRRGVMAAYKKQLLSDNPKRFTSSRCVMGSAGIISGKHYWEVRIDLNTREWVLGVAAESVNRKGVFTWSPKEGVWAVKGGDNECWALGDKPVRLPLRNYPWKIGIYLDYEGGQLSFYNLWSFNHLYTFTGAAFTQRIFPFFSLDGGMLTLVGRCSPYWYLR</sequence>
<dbReference type="Pfam" id="PF13765">
    <property type="entry name" value="PRY"/>
    <property type="match status" value="1"/>
</dbReference>
<dbReference type="Pfam" id="PF00643">
    <property type="entry name" value="zf-B_box"/>
    <property type="match status" value="1"/>
</dbReference>
<evidence type="ECO:0000256" key="2">
    <source>
        <dbReference type="ARBA" id="ARBA00022771"/>
    </source>
</evidence>
<dbReference type="SUPFAM" id="SSF49899">
    <property type="entry name" value="Concanavalin A-like lectins/glucanases"/>
    <property type="match status" value="1"/>
</dbReference>
<comment type="caution">
    <text evidence="10">The sequence shown here is derived from an EMBL/GenBank/DDBJ whole genome shotgun (WGS) entry which is preliminary data.</text>
</comment>
<keyword evidence="11" id="KW-1185">Reference proteome</keyword>
<dbReference type="AlphaFoldDB" id="A0AAV7TBW0"/>
<dbReference type="InterPro" id="IPR001841">
    <property type="entry name" value="Znf_RING"/>
</dbReference>
<evidence type="ECO:0000259" key="9">
    <source>
        <dbReference type="PROSITE" id="PS50188"/>
    </source>
</evidence>
<dbReference type="SMART" id="SM00589">
    <property type="entry name" value="PRY"/>
    <property type="match status" value="1"/>
</dbReference>
<dbReference type="InterPro" id="IPR043136">
    <property type="entry name" value="B30.2/SPRY_sf"/>
</dbReference>
<evidence type="ECO:0000256" key="1">
    <source>
        <dbReference type="ARBA" id="ARBA00022723"/>
    </source>
</evidence>
<dbReference type="SMART" id="SM00336">
    <property type="entry name" value="BBOX"/>
    <property type="match status" value="1"/>
</dbReference>
<dbReference type="FunFam" id="2.60.120.920:FF:000004">
    <property type="entry name" value="Butyrophilin subfamily 1 member A1"/>
    <property type="match status" value="1"/>
</dbReference>